<proteinExistence type="predicted"/>
<keyword evidence="2" id="KW-0238">DNA-binding</keyword>
<dbReference type="InterPro" id="IPR025996">
    <property type="entry name" value="MT1864/Rv1816-like_C"/>
</dbReference>
<dbReference type="RefSeq" id="WP_345725859.1">
    <property type="nucleotide sequence ID" value="NZ_BAAAYN010000001.1"/>
</dbReference>
<dbReference type="Pfam" id="PF13305">
    <property type="entry name" value="TetR_C_33"/>
    <property type="match status" value="1"/>
</dbReference>
<dbReference type="Proteomes" id="UP001501676">
    <property type="component" value="Unassembled WGS sequence"/>
</dbReference>
<feature type="region of interest" description="Disordered" evidence="4">
    <location>
        <begin position="192"/>
        <end position="214"/>
    </location>
</feature>
<evidence type="ECO:0000313" key="8">
    <source>
        <dbReference type="Proteomes" id="UP001501676"/>
    </source>
</evidence>
<keyword evidence="3" id="KW-0804">Transcription</keyword>
<evidence type="ECO:0000256" key="3">
    <source>
        <dbReference type="ARBA" id="ARBA00023163"/>
    </source>
</evidence>
<keyword evidence="1" id="KW-0805">Transcription regulation</keyword>
<evidence type="ECO:0000313" key="7">
    <source>
        <dbReference type="EMBL" id="GAA3381712.1"/>
    </source>
</evidence>
<evidence type="ECO:0000259" key="5">
    <source>
        <dbReference type="Pfam" id="PF00440"/>
    </source>
</evidence>
<dbReference type="InterPro" id="IPR036271">
    <property type="entry name" value="Tet_transcr_reg_TetR-rel_C_sf"/>
</dbReference>
<evidence type="ECO:0000256" key="1">
    <source>
        <dbReference type="ARBA" id="ARBA00023015"/>
    </source>
</evidence>
<dbReference type="PANTHER" id="PTHR30055">
    <property type="entry name" value="HTH-TYPE TRANSCRIPTIONAL REGULATOR RUTR"/>
    <property type="match status" value="1"/>
</dbReference>
<comment type="caution">
    <text evidence="7">The sequence shown here is derived from an EMBL/GenBank/DDBJ whole genome shotgun (WGS) entry which is preliminary data.</text>
</comment>
<dbReference type="SUPFAM" id="SSF48498">
    <property type="entry name" value="Tetracyclin repressor-like, C-terminal domain"/>
    <property type="match status" value="1"/>
</dbReference>
<dbReference type="EMBL" id="BAAAYN010000001">
    <property type="protein sequence ID" value="GAA3381712.1"/>
    <property type="molecule type" value="Genomic_DNA"/>
</dbReference>
<accession>A0ABP6SNU5</accession>
<feature type="domain" description="HTH-type transcriptional regulator MT1864/Rv1816-like C-terminal" evidence="6">
    <location>
        <begin position="83"/>
        <end position="175"/>
    </location>
</feature>
<dbReference type="InterPro" id="IPR001647">
    <property type="entry name" value="HTH_TetR"/>
</dbReference>
<evidence type="ECO:0000256" key="4">
    <source>
        <dbReference type="SAM" id="MobiDB-lite"/>
    </source>
</evidence>
<feature type="compositionally biased region" description="Pro residues" evidence="4">
    <location>
        <begin position="202"/>
        <end position="214"/>
    </location>
</feature>
<dbReference type="InterPro" id="IPR050109">
    <property type="entry name" value="HTH-type_TetR-like_transc_reg"/>
</dbReference>
<dbReference type="PANTHER" id="PTHR30055:SF209">
    <property type="entry name" value="POSSIBLE TRANSCRIPTIONAL REGULATORY PROTEIN (PROBABLY TETR-FAMILY)"/>
    <property type="match status" value="1"/>
</dbReference>
<keyword evidence="8" id="KW-1185">Reference proteome</keyword>
<organism evidence="7 8">
    <name type="scientific">Cryptosporangium minutisporangium</name>
    <dbReference type="NCBI Taxonomy" id="113569"/>
    <lineage>
        <taxon>Bacteria</taxon>
        <taxon>Bacillati</taxon>
        <taxon>Actinomycetota</taxon>
        <taxon>Actinomycetes</taxon>
        <taxon>Cryptosporangiales</taxon>
        <taxon>Cryptosporangiaceae</taxon>
        <taxon>Cryptosporangium</taxon>
    </lineage>
</organism>
<dbReference type="Gene3D" id="1.10.357.10">
    <property type="entry name" value="Tetracycline Repressor, domain 2"/>
    <property type="match status" value="1"/>
</dbReference>
<dbReference type="SUPFAM" id="SSF46689">
    <property type="entry name" value="Homeodomain-like"/>
    <property type="match status" value="1"/>
</dbReference>
<evidence type="ECO:0000256" key="2">
    <source>
        <dbReference type="ARBA" id="ARBA00023125"/>
    </source>
</evidence>
<protein>
    <submittedName>
        <fullName evidence="7">TetR/AcrR family transcriptional regulator</fullName>
    </submittedName>
</protein>
<gene>
    <name evidence="7" type="ORF">GCM10020369_00720</name>
</gene>
<name>A0ABP6SNU5_9ACTN</name>
<dbReference type="Pfam" id="PF00440">
    <property type="entry name" value="TetR_N"/>
    <property type="match status" value="1"/>
</dbReference>
<feature type="domain" description="HTH tetR-type" evidence="5">
    <location>
        <begin position="25"/>
        <end position="57"/>
    </location>
</feature>
<evidence type="ECO:0000259" key="6">
    <source>
        <dbReference type="Pfam" id="PF13305"/>
    </source>
</evidence>
<dbReference type="InterPro" id="IPR009057">
    <property type="entry name" value="Homeodomain-like_sf"/>
</dbReference>
<sequence>MPRNREAGVRLTLVEKAAELLMTNEPVTLRRVAAAAGTSTMAVYTHFGGMPGLLRAVRQEGFTRLGARLRTMAGTDDPVRDAMALASGYAANACTNPALYRAMFDTRYDLDDPLAADETFGALIGALGRAVEVGRFDPDTDPTGAAVELWAMAHGLIMLILTGALPFPTLAEHLPSMAVAAFVGFGDDPAAARRSVDAGWSPPEPPSGAEPQPG</sequence>
<reference evidence="8" key="1">
    <citation type="journal article" date="2019" name="Int. J. Syst. Evol. Microbiol.">
        <title>The Global Catalogue of Microorganisms (GCM) 10K type strain sequencing project: providing services to taxonomists for standard genome sequencing and annotation.</title>
        <authorList>
            <consortium name="The Broad Institute Genomics Platform"/>
            <consortium name="The Broad Institute Genome Sequencing Center for Infectious Disease"/>
            <person name="Wu L."/>
            <person name="Ma J."/>
        </authorList>
    </citation>
    <scope>NUCLEOTIDE SEQUENCE [LARGE SCALE GENOMIC DNA]</scope>
    <source>
        <strain evidence="8">JCM 9458</strain>
    </source>
</reference>